<evidence type="ECO:0000313" key="3">
    <source>
        <dbReference type="Proteomes" id="UP000311382"/>
    </source>
</evidence>
<name>A0A5C5G3R2_9BASI</name>
<proteinExistence type="predicted"/>
<dbReference type="PANTHER" id="PTHR47766:SF1">
    <property type="entry name" value="PROTEIN EFR3"/>
    <property type="match status" value="1"/>
</dbReference>
<protein>
    <submittedName>
        <fullName evidence="2">Uncharacterized protein</fullName>
    </submittedName>
</protein>
<feature type="compositionally biased region" description="Low complexity" evidence="1">
    <location>
        <begin position="1063"/>
        <end position="1077"/>
    </location>
</feature>
<feature type="compositionally biased region" description="Basic and acidic residues" evidence="1">
    <location>
        <begin position="560"/>
        <end position="570"/>
    </location>
</feature>
<feature type="compositionally biased region" description="Gly residues" evidence="1">
    <location>
        <begin position="1016"/>
        <end position="1025"/>
    </location>
</feature>
<feature type="region of interest" description="Disordered" evidence="1">
    <location>
        <begin position="1063"/>
        <end position="1152"/>
    </location>
</feature>
<feature type="region of interest" description="Disordered" evidence="1">
    <location>
        <begin position="977"/>
        <end position="1035"/>
    </location>
</feature>
<feature type="compositionally biased region" description="Low complexity" evidence="1">
    <location>
        <begin position="764"/>
        <end position="773"/>
    </location>
</feature>
<evidence type="ECO:0000256" key="1">
    <source>
        <dbReference type="SAM" id="MobiDB-lite"/>
    </source>
</evidence>
<feature type="compositionally biased region" description="Low complexity" evidence="1">
    <location>
        <begin position="782"/>
        <end position="792"/>
    </location>
</feature>
<feature type="region of interest" description="Disordered" evidence="1">
    <location>
        <begin position="253"/>
        <end position="281"/>
    </location>
</feature>
<organism evidence="2 3">
    <name type="scientific">Rhodotorula diobovata</name>
    <dbReference type="NCBI Taxonomy" id="5288"/>
    <lineage>
        <taxon>Eukaryota</taxon>
        <taxon>Fungi</taxon>
        <taxon>Dikarya</taxon>
        <taxon>Basidiomycota</taxon>
        <taxon>Pucciniomycotina</taxon>
        <taxon>Microbotryomycetes</taxon>
        <taxon>Sporidiobolales</taxon>
        <taxon>Sporidiobolaceae</taxon>
        <taxon>Rhodotorula</taxon>
    </lineage>
</organism>
<gene>
    <name evidence="2" type="ORF">DMC30DRAFT_278625</name>
</gene>
<dbReference type="InterPro" id="IPR039786">
    <property type="entry name" value="EFR3"/>
</dbReference>
<dbReference type="AlphaFoldDB" id="A0A5C5G3R2"/>
<dbReference type="Proteomes" id="UP000311382">
    <property type="component" value="Unassembled WGS sequence"/>
</dbReference>
<dbReference type="EMBL" id="SOZI01000008">
    <property type="protein sequence ID" value="TNY23750.1"/>
    <property type="molecule type" value="Genomic_DNA"/>
</dbReference>
<dbReference type="GO" id="GO:0072659">
    <property type="term" value="P:protein localization to plasma membrane"/>
    <property type="evidence" value="ECO:0007669"/>
    <property type="project" value="InterPro"/>
</dbReference>
<feature type="compositionally biased region" description="Gly residues" evidence="1">
    <location>
        <begin position="1078"/>
        <end position="1105"/>
    </location>
</feature>
<keyword evidence="3" id="KW-1185">Reference proteome</keyword>
<feature type="region of interest" description="Disordered" evidence="1">
    <location>
        <begin position="553"/>
        <end position="661"/>
    </location>
</feature>
<comment type="caution">
    <text evidence="2">The sequence shown here is derived from an EMBL/GenBank/DDBJ whole genome shotgun (WGS) entry which is preliminary data.</text>
</comment>
<dbReference type="STRING" id="5288.A0A5C5G3R2"/>
<dbReference type="OrthoDB" id="274691at2759"/>
<evidence type="ECO:0000313" key="2">
    <source>
        <dbReference type="EMBL" id="TNY23750.1"/>
    </source>
</evidence>
<reference evidence="2 3" key="1">
    <citation type="submission" date="2019-03" db="EMBL/GenBank/DDBJ databases">
        <title>Rhodosporidium diobovatum UCD-FST 08-225 genome sequencing, assembly, and annotation.</title>
        <authorList>
            <person name="Fakankun I.U."/>
            <person name="Fristensky B."/>
            <person name="Levin D.B."/>
        </authorList>
    </citation>
    <scope>NUCLEOTIDE SEQUENCE [LARGE SCALE GENOMIC DNA]</scope>
    <source>
        <strain evidence="2 3">UCD-FST 08-225</strain>
    </source>
</reference>
<sequence>MGILPTPNHVALIRDCYVQPHSPASYGSAPAPLPQPASNALSKLTFYAVNRPTKIPKVVAHLVERASKARASSGPKARQELGITVDIVRGLVVETGESGKEGAGELIKGAIAEEALRVAEMALGGEGGRGDVFSTAQVRNGKRDPEMEARGASLFHAVATFLTAPFLGASDSVGRQYLRCLSLISGLAQLQGAGNAESRFVALKALDGAARSEYLYATGGEYDRQVEELVPALLRNCLDTDISEMRKHLASTLSSDKSLQPNPPSLASRKTSSISLPEDSSKLPAESSLALPTVLLLSRLSTVPQLLSLHASFASFLDQHETGHLWHGTSQPIVLFLARALLAAAPAGHRAPVVSWWSDQAGDIYDRDTQHRSVTLLFVLKQLIEPCTATTPHSEAVAVEGLSAGGVLNTLAELLVRRSRLSSPIGTPVGSRETPTLGTYTEPADLDPLLRPLLAVVAALARSSAERGYPSQLDDLVSDLVDLLRALKLEEGRAERLISGMTNEEKCRAKVRVVKALRTLLEEAPGGAAPASGAQAPLKSRAVTSDDVFMTAGANGAAGGHDELDPELIRPRPAPAVDGDAVKPVSALEAPSGLTLGKPLNGSSSVLPDGDARPPAAAPDSEQPILRVSTPGGASATPARSRDASATRSESTAPPKVRRQPVAPRTFARSLFLLTEPDLRLRVEYVGAAAVYITRELPLVASASSDRSGSATADELAAFWRQLHAGVYGLAIGEISPRVLSATSAKNAAVDAEHPLHRTRSARSLRSQRSGRSLLDDDDTRPTTSSSTRGAPGAADYAALAALVEAVPREPAAVLEGVPALLALDAKAATRWEVGLAGGAELGGDGGGADPARAQACREVAARGLKAVGRTWGLRELEELGQDALVALSPAVIPVDPRPASSFAARPTAAPAALNASLVIDILATDAGLQKASQLDRTSLASLLSQPWSYEAAKVEASSSLRSPYLSSALPSRSLINLGGPSRSRAGSRAGSTFRLASSPPPMSGLSLHPQSIRSGNGGGGGGAGSLAPSTRSRFGHVPSLADLQAGLSGSPGVGIAQLGGSRSARTSAAPSVVSSVGGTGGWGTGGSNTGGSDAGAGAGAGSGLGRRRTSRATPESVLERVGRRSRAGTGASGLSAGAGAAAVAEKGTATM</sequence>
<feature type="compositionally biased region" description="Low complexity" evidence="1">
    <location>
        <begin position="1128"/>
        <end position="1152"/>
    </location>
</feature>
<feature type="region of interest" description="Disordered" evidence="1">
    <location>
        <begin position="747"/>
        <end position="792"/>
    </location>
</feature>
<feature type="compositionally biased region" description="Low complexity" evidence="1">
    <location>
        <begin position="977"/>
        <end position="992"/>
    </location>
</feature>
<dbReference type="PANTHER" id="PTHR47766">
    <property type="entry name" value="PROTEIN EFR3"/>
    <property type="match status" value="1"/>
</dbReference>
<accession>A0A5C5G3R2</accession>